<reference evidence="2" key="1">
    <citation type="journal article" date="2014" name="Int. J. Syst. Evol. Microbiol.">
        <title>Complete genome sequence of Corynebacterium casei LMG S-19264T (=DSM 44701T), isolated from a smear-ripened cheese.</title>
        <authorList>
            <consortium name="US DOE Joint Genome Institute (JGI-PGF)"/>
            <person name="Walter F."/>
            <person name="Albersmeier A."/>
            <person name="Kalinowski J."/>
            <person name="Ruckert C."/>
        </authorList>
    </citation>
    <scope>NUCLEOTIDE SEQUENCE</scope>
    <source>
        <strain evidence="2">CCM 8433</strain>
    </source>
</reference>
<dbReference type="Proteomes" id="UP000622610">
    <property type="component" value="Unassembled WGS sequence"/>
</dbReference>
<evidence type="ECO:0000313" key="2">
    <source>
        <dbReference type="EMBL" id="GGI65982.1"/>
    </source>
</evidence>
<keyword evidence="3" id="KW-1185">Reference proteome</keyword>
<name>A0A917JHI8_9ENTE</name>
<dbReference type="GO" id="GO:0003677">
    <property type="term" value="F:DNA binding"/>
    <property type="evidence" value="ECO:0007669"/>
    <property type="project" value="InterPro"/>
</dbReference>
<sequence length="703" mass="81687">MINHKNILSEKYYEDRLAQQLIEKISNILSGNEEDEVTIYYDYMLNGSFEENIEFPKILIVSKYMGVYLFDITETNNERDNEITNTLDKIFRKEEILFANFLKNGGTCIKNRRGRDVIFNLESYLYAPQLHKDFKDESIIQDDLSLNNIFTESAAPMSDEQLEAIFSVIDYSGGMFKPKQRSISQDEENTKGGMLNQLEKEIAIFDNEQKYASLSDLNGPQRIRGLAGSGKTVILCMKAAALHLRYPEKKIMYTFMTKSLYDYIELLITRFYKLMGDGSLPDFKESILIRHSWGGKNLAGVYYEACQDNSLQPLNFTEASRKANGNDVFDYICQDLLNRTKGKLKSKYDYVLIDEAQDFRPSFYQVCRELTQNDNLVWGYDNLQNIFDVEIQNTMETFSNEYGAEGIDLRILRENHPEMNNDVVLPKSYRNAREILITAHALGFGIYNNQLIQMFENNQHWQDLGYKVECGDSKIGDSMVISRPQENSPLTISSKQSFEQLINLHSAEDFHSEIDWVVNEIYREINEEKLRPEDIVVISLDDRNAKLYLNEIEKSLAKKNIFSFNLSDTFYSKGFTREDAVTLSTVYKAKGNEAGLVFIVGCDVFENAIDDIRMRNRVFTAFTRSKGWLRISGIDIKNSQLFKEINMVKDNELKLIFEYEDAKVIKRDRVDKKSVDIQLEKIMEEMLSRGVTPEQYKRRYEKK</sequence>
<feature type="domain" description="UvrD-like helicase C-terminal" evidence="1">
    <location>
        <begin position="581"/>
        <end position="631"/>
    </location>
</feature>
<evidence type="ECO:0000259" key="1">
    <source>
        <dbReference type="Pfam" id="PF13538"/>
    </source>
</evidence>
<comment type="caution">
    <text evidence="2">The sequence shown here is derived from an EMBL/GenBank/DDBJ whole genome shotgun (WGS) entry which is preliminary data.</text>
</comment>
<reference evidence="2" key="2">
    <citation type="submission" date="2020-09" db="EMBL/GenBank/DDBJ databases">
        <authorList>
            <person name="Sun Q."/>
            <person name="Sedlacek I."/>
        </authorList>
    </citation>
    <scope>NUCLEOTIDE SEQUENCE</scope>
    <source>
        <strain evidence="2">CCM 8433</strain>
    </source>
</reference>
<dbReference type="AlphaFoldDB" id="A0A917JHI8"/>
<dbReference type="EMBL" id="BMDT01000007">
    <property type="protein sequence ID" value="GGI65982.1"/>
    <property type="molecule type" value="Genomic_DNA"/>
</dbReference>
<dbReference type="Gene3D" id="3.40.50.300">
    <property type="entry name" value="P-loop containing nucleotide triphosphate hydrolases"/>
    <property type="match status" value="2"/>
</dbReference>
<gene>
    <name evidence="2" type="ORF">GCM10011482_16360</name>
</gene>
<dbReference type="GO" id="GO:0003678">
    <property type="term" value="F:DNA helicase activity"/>
    <property type="evidence" value="ECO:0007669"/>
    <property type="project" value="InterPro"/>
</dbReference>
<dbReference type="RefSeq" id="WP_188367819.1">
    <property type="nucleotide sequence ID" value="NZ_BMDT01000007.1"/>
</dbReference>
<evidence type="ECO:0000313" key="3">
    <source>
        <dbReference type="Proteomes" id="UP000622610"/>
    </source>
</evidence>
<dbReference type="PANTHER" id="PTHR11070:SF2">
    <property type="entry name" value="ATP-DEPENDENT DNA HELICASE SRS2"/>
    <property type="match status" value="1"/>
</dbReference>
<dbReference type="GO" id="GO:0005524">
    <property type="term" value="F:ATP binding"/>
    <property type="evidence" value="ECO:0007669"/>
    <property type="project" value="InterPro"/>
</dbReference>
<dbReference type="PANTHER" id="PTHR11070">
    <property type="entry name" value="UVRD / RECB / PCRA DNA HELICASE FAMILY MEMBER"/>
    <property type="match status" value="1"/>
</dbReference>
<dbReference type="Pfam" id="PF13538">
    <property type="entry name" value="UvrD_C_2"/>
    <property type="match status" value="1"/>
</dbReference>
<protein>
    <recommendedName>
        <fullName evidence="1">UvrD-like helicase C-terminal domain-containing protein</fullName>
    </recommendedName>
</protein>
<organism evidence="2 3">
    <name type="scientific">Enterococcus alcedinis</name>
    <dbReference type="NCBI Taxonomy" id="1274384"/>
    <lineage>
        <taxon>Bacteria</taxon>
        <taxon>Bacillati</taxon>
        <taxon>Bacillota</taxon>
        <taxon>Bacilli</taxon>
        <taxon>Lactobacillales</taxon>
        <taxon>Enterococcaceae</taxon>
        <taxon>Enterococcus</taxon>
    </lineage>
</organism>
<proteinExistence type="predicted"/>
<dbReference type="InterPro" id="IPR027417">
    <property type="entry name" value="P-loop_NTPase"/>
</dbReference>
<dbReference type="SUPFAM" id="SSF52540">
    <property type="entry name" value="P-loop containing nucleoside triphosphate hydrolases"/>
    <property type="match status" value="1"/>
</dbReference>
<accession>A0A917JHI8</accession>
<dbReference type="InterPro" id="IPR027785">
    <property type="entry name" value="UvrD-like_helicase_C"/>
</dbReference>
<dbReference type="InterPro" id="IPR000212">
    <property type="entry name" value="DNA_helicase_UvrD/REP"/>
</dbReference>